<evidence type="ECO:0000313" key="2">
    <source>
        <dbReference type="Proteomes" id="UP000540423"/>
    </source>
</evidence>
<comment type="caution">
    <text evidence="1">The sequence shown here is derived from an EMBL/GenBank/DDBJ whole genome shotgun (WGS) entry which is preliminary data.</text>
</comment>
<accession>A0A7X0LRJ7</accession>
<dbReference type="AlphaFoldDB" id="A0A7X0LRJ7"/>
<evidence type="ECO:0000313" key="1">
    <source>
        <dbReference type="EMBL" id="MBB6438718.1"/>
    </source>
</evidence>
<gene>
    <name evidence="1" type="ORF">HNQ79_005230</name>
</gene>
<dbReference type="Proteomes" id="UP000540423">
    <property type="component" value="Unassembled WGS sequence"/>
</dbReference>
<proteinExistence type="predicted"/>
<sequence>MEKVSRLTEVEALLVELHELRELPGIRPSAPHELDALLTRVRSAAARWADILYEVQESARLCATPRTAAALEVAFRRAEESYVELEIALGEASRT</sequence>
<name>A0A7X0LRJ7_9ACTN</name>
<reference evidence="1 2" key="1">
    <citation type="submission" date="2020-08" db="EMBL/GenBank/DDBJ databases">
        <title>Genomic Encyclopedia of Type Strains, Phase IV (KMG-IV): sequencing the most valuable type-strain genomes for metagenomic binning, comparative biology and taxonomic classification.</title>
        <authorList>
            <person name="Goeker M."/>
        </authorList>
    </citation>
    <scope>NUCLEOTIDE SEQUENCE [LARGE SCALE GENOMIC DNA]</scope>
    <source>
        <strain evidence="1 2">DSM 40141</strain>
    </source>
</reference>
<protein>
    <submittedName>
        <fullName evidence="1">Uncharacterized protein</fullName>
    </submittedName>
</protein>
<dbReference type="EMBL" id="JACHEM010000015">
    <property type="protein sequence ID" value="MBB6438718.1"/>
    <property type="molecule type" value="Genomic_DNA"/>
</dbReference>
<dbReference type="RefSeq" id="WP_185035076.1">
    <property type="nucleotide sequence ID" value="NZ_BNBN01000012.1"/>
</dbReference>
<organism evidence="1 2">
    <name type="scientific">Streptomyces candidus</name>
    <dbReference type="NCBI Taxonomy" id="67283"/>
    <lineage>
        <taxon>Bacteria</taxon>
        <taxon>Bacillati</taxon>
        <taxon>Actinomycetota</taxon>
        <taxon>Actinomycetes</taxon>
        <taxon>Kitasatosporales</taxon>
        <taxon>Streptomycetaceae</taxon>
        <taxon>Streptomyces</taxon>
    </lineage>
</organism>
<keyword evidence="2" id="KW-1185">Reference proteome</keyword>